<evidence type="ECO:0000259" key="6">
    <source>
        <dbReference type="PROSITE" id="PS50850"/>
    </source>
</evidence>
<keyword evidence="4 5" id="KW-0472">Membrane</keyword>
<dbReference type="InterPro" id="IPR011701">
    <property type="entry name" value="MFS"/>
</dbReference>
<evidence type="ECO:0000256" key="4">
    <source>
        <dbReference type="ARBA" id="ARBA00023136"/>
    </source>
</evidence>
<dbReference type="InterPro" id="IPR050327">
    <property type="entry name" value="Proton-linked_MCT"/>
</dbReference>
<dbReference type="PANTHER" id="PTHR11360:SF284">
    <property type="entry name" value="EG:103B4.3 PROTEIN-RELATED"/>
    <property type="match status" value="1"/>
</dbReference>
<gene>
    <name evidence="7" type="ORF">HXK23_02610</name>
</gene>
<feature type="transmembrane region" description="Helical" evidence="5">
    <location>
        <begin position="235"/>
        <end position="255"/>
    </location>
</feature>
<dbReference type="EMBL" id="JABZGT010000113">
    <property type="protein sequence ID" value="MBF4809106.1"/>
    <property type="molecule type" value="Genomic_DNA"/>
</dbReference>
<dbReference type="PROSITE" id="PS50850">
    <property type="entry name" value="MFS"/>
    <property type="match status" value="1"/>
</dbReference>
<evidence type="ECO:0000256" key="3">
    <source>
        <dbReference type="ARBA" id="ARBA00022989"/>
    </source>
</evidence>
<dbReference type="SUPFAM" id="SSF103473">
    <property type="entry name" value="MFS general substrate transporter"/>
    <property type="match status" value="1"/>
</dbReference>
<comment type="subcellular location">
    <subcellularLocation>
        <location evidence="1">Cell membrane</location>
        <topology evidence="1">Multi-pass membrane protein</topology>
    </subcellularLocation>
</comment>
<dbReference type="Proteomes" id="UP000772566">
    <property type="component" value="Unassembled WGS sequence"/>
</dbReference>
<accession>A0A930YSJ6</accession>
<reference evidence="7" key="1">
    <citation type="submission" date="2020-04" db="EMBL/GenBank/DDBJ databases">
        <title>Deep metagenomics examines the oral microbiome during advanced dental caries in children, revealing novel taxa and co-occurrences with host molecules.</title>
        <authorList>
            <person name="Baker J.L."/>
            <person name="Morton J.T."/>
            <person name="Dinis M."/>
            <person name="Alvarez R."/>
            <person name="Tran N.C."/>
            <person name="Knight R."/>
            <person name="Edlund A."/>
        </authorList>
    </citation>
    <scope>NUCLEOTIDE SEQUENCE</scope>
    <source>
        <strain evidence="7">JCVI_22A_bin.2</strain>
    </source>
</reference>
<name>A0A930YSJ6_9ACTN</name>
<dbReference type="InterPro" id="IPR036259">
    <property type="entry name" value="MFS_trans_sf"/>
</dbReference>
<evidence type="ECO:0000256" key="1">
    <source>
        <dbReference type="ARBA" id="ARBA00004651"/>
    </source>
</evidence>
<feature type="transmembrane region" description="Helical" evidence="5">
    <location>
        <begin position="80"/>
        <end position="98"/>
    </location>
</feature>
<dbReference type="GO" id="GO:0022857">
    <property type="term" value="F:transmembrane transporter activity"/>
    <property type="evidence" value="ECO:0007669"/>
    <property type="project" value="InterPro"/>
</dbReference>
<dbReference type="PANTHER" id="PTHR11360">
    <property type="entry name" value="MONOCARBOXYLATE TRANSPORTER"/>
    <property type="match status" value="1"/>
</dbReference>
<dbReference type="InterPro" id="IPR020846">
    <property type="entry name" value="MFS_dom"/>
</dbReference>
<evidence type="ECO:0000313" key="8">
    <source>
        <dbReference type="Proteomes" id="UP000772566"/>
    </source>
</evidence>
<feature type="transmembrane region" description="Helical" evidence="5">
    <location>
        <begin position="139"/>
        <end position="162"/>
    </location>
</feature>
<protein>
    <submittedName>
        <fullName evidence="7">MFS transporter</fullName>
    </submittedName>
</protein>
<feature type="transmembrane region" description="Helical" evidence="5">
    <location>
        <begin position="168"/>
        <end position="192"/>
    </location>
</feature>
<dbReference type="Gene3D" id="1.20.1250.20">
    <property type="entry name" value="MFS general substrate transporter like domains"/>
    <property type="match status" value="2"/>
</dbReference>
<feature type="transmembrane region" description="Helical" evidence="5">
    <location>
        <begin position="267"/>
        <end position="287"/>
    </location>
</feature>
<feature type="transmembrane region" description="Helical" evidence="5">
    <location>
        <begin position="104"/>
        <end position="127"/>
    </location>
</feature>
<organism evidence="7 8">
    <name type="scientific">Lancefieldella parvula</name>
    <dbReference type="NCBI Taxonomy" id="1382"/>
    <lineage>
        <taxon>Bacteria</taxon>
        <taxon>Bacillati</taxon>
        <taxon>Actinomycetota</taxon>
        <taxon>Coriobacteriia</taxon>
        <taxon>Coriobacteriales</taxon>
        <taxon>Atopobiaceae</taxon>
        <taxon>Lancefieldella</taxon>
    </lineage>
</organism>
<evidence type="ECO:0000313" key="7">
    <source>
        <dbReference type="EMBL" id="MBF4809106.1"/>
    </source>
</evidence>
<keyword evidence="2 5" id="KW-0812">Transmembrane</keyword>
<comment type="caution">
    <text evidence="7">The sequence shown here is derived from an EMBL/GenBank/DDBJ whole genome shotgun (WGS) entry which is preliminary data.</text>
</comment>
<feature type="transmembrane region" description="Helical" evidence="5">
    <location>
        <begin position="299"/>
        <end position="319"/>
    </location>
</feature>
<feature type="transmembrane region" description="Helical" evidence="5">
    <location>
        <begin position="12"/>
        <end position="37"/>
    </location>
</feature>
<sequence length="420" mass="44654">MLQRLLGTKYAYAIVATCIVIMFLPCSIILTCFGIFITPVSQYFGVPRVAFSAVFSVLCIAMTVALPFIGKFYKTHDTRLALSASVIICAISYGAMSAAQEMWHFYLCAVGLGIGVPALMFLCVPALINDWFDQRVGTFMGLCFAFTGIGGTVFNPIGSAIISSGPEGWRACYLIFALVMLVGTLPFTLFVVREKPQDLGLTPLTFSSTNEKNVEVAETSSTDISADNAMKYPEFYMVAAFYALITFNQQISQYFPSYAATFAETAPAIAAATGLLAGTTMLGQAIGKVLLGALSDISVKLACFVGIFSGIVGLLMLGIKLPVLPLLLAGTFLFGIAYALTTVGSPLLVRAVFGKKNSTLIYSRIAGVSCFVSACALIIWSLIVDGSAQGFLMLFGIGIALMSSCLALALTALKHADKRA</sequence>
<feature type="transmembrane region" description="Helical" evidence="5">
    <location>
        <begin position="49"/>
        <end position="68"/>
    </location>
</feature>
<dbReference type="GO" id="GO:0005886">
    <property type="term" value="C:plasma membrane"/>
    <property type="evidence" value="ECO:0007669"/>
    <property type="project" value="UniProtKB-SubCell"/>
</dbReference>
<feature type="transmembrane region" description="Helical" evidence="5">
    <location>
        <begin position="361"/>
        <end position="384"/>
    </location>
</feature>
<feature type="transmembrane region" description="Helical" evidence="5">
    <location>
        <begin position="390"/>
        <end position="413"/>
    </location>
</feature>
<feature type="transmembrane region" description="Helical" evidence="5">
    <location>
        <begin position="325"/>
        <end position="349"/>
    </location>
</feature>
<evidence type="ECO:0000256" key="5">
    <source>
        <dbReference type="SAM" id="Phobius"/>
    </source>
</evidence>
<dbReference type="AlphaFoldDB" id="A0A930YSJ6"/>
<feature type="domain" description="Major facilitator superfamily (MFS) profile" evidence="6">
    <location>
        <begin position="11"/>
        <end position="415"/>
    </location>
</feature>
<dbReference type="Pfam" id="PF07690">
    <property type="entry name" value="MFS_1"/>
    <property type="match status" value="1"/>
</dbReference>
<evidence type="ECO:0000256" key="2">
    <source>
        <dbReference type="ARBA" id="ARBA00022692"/>
    </source>
</evidence>
<proteinExistence type="predicted"/>
<keyword evidence="3 5" id="KW-1133">Transmembrane helix</keyword>